<evidence type="ECO:0000256" key="2">
    <source>
        <dbReference type="ARBA" id="ARBA00022692"/>
    </source>
</evidence>
<accession>A0A0W8E619</accession>
<dbReference type="PANTHER" id="PTHR41335:SF1">
    <property type="entry name" value="MEMBRANE PROTEIN"/>
    <property type="match status" value="1"/>
</dbReference>
<protein>
    <recommendedName>
        <fullName evidence="7">Lipopolysaccharide assembly protein A domain-containing protein</fullName>
    </recommendedName>
</protein>
<evidence type="ECO:0000256" key="3">
    <source>
        <dbReference type="ARBA" id="ARBA00022989"/>
    </source>
</evidence>
<name>A0A0W8E619_9ZZZZ</name>
<evidence type="ECO:0000313" key="8">
    <source>
        <dbReference type="EMBL" id="KUG04119.1"/>
    </source>
</evidence>
<evidence type="ECO:0000256" key="5">
    <source>
        <dbReference type="SAM" id="MobiDB-lite"/>
    </source>
</evidence>
<keyword evidence="2 6" id="KW-0812">Transmembrane</keyword>
<feature type="compositionally biased region" description="Low complexity" evidence="5">
    <location>
        <begin position="93"/>
        <end position="112"/>
    </location>
</feature>
<feature type="region of interest" description="Disordered" evidence="5">
    <location>
        <begin position="85"/>
        <end position="112"/>
    </location>
</feature>
<dbReference type="PANTHER" id="PTHR41335">
    <property type="entry name" value="MEMBRANE PROTEIN-RELATED"/>
    <property type="match status" value="1"/>
</dbReference>
<evidence type="ECO:0000256" key="4">
    <source>
        <dbReference type="ARBA" id="ARBA00023136"/>
    </source>
</evidence>
<proteinExistence type="predicted"/>
<feature type="transmembrane region" description="Helical" evidence="6">
    <location>
        <begin position="38"/>
        <end position="58"/>
    </location>
</feature>
<evidence type="ECO:0000259" key="7">
    <source>
        <dbReference type="Pfam" id="PF06305"/>
    </source>
</evidence>
<organism evidence="8">
    <name type="scientific">hydrocarbon metagenome</name>
    <dbReference type="NCBI Taxonomy" id="938273"/>
    <lineage>
        <taxon>unclassified sequences</taxon>
        <taxon>metagenomes</taxon>
        <taxon>ecological metagenomes</taxon>
    </lineage>
</organism>
<keyword evidence="3 6" id="KW-1133">Transmembrane helix</keyword>
<dbReference type="GO" id="GO:0005886">
    <property type="term" value="C:plasma membrane"/>
    <property type="evidence" value="ECO:0007669"/>
    <property type="project" value="InterPro"/>
</dbReference>
<keyword evidence="4 6" id="KW-0472">Membrane</keyword>
<feature type="domain" description="Lipopolysaccharide assembly protein A" evidence="7">
    <location>
        <begin position="21"/>
        <end position="82"/>
    </location>
</feature>
<dbReference type="AlphaFoldDB" id="A0A0W8E619"/>
<dbReference type="InterPro" id="IPR010445">
    <property type="entry name" value="LapA_dom"/>
</dbReference>
<gene>
    <name evidence="8" type="ORF">ASZ90_018481</name>
</gene>
<comment type="caution">
    <text evidence="8">The sequence shown here is derived from an EMBL/GenBank/DDBJ whole genome shotgun (WGS) entry which is preliminary data.</text>
</comment>
<dbReference type="Pfam" id="PF06305">
    <property type="entry name" value="LapA_dom"/>
    <property type="match status" value="1"/>
</dbReference>
<dbReference type="EMBL" id="LNQE01001858">
    <property type="protein sequence ID" value="KUG04119.1"/>
    <property type="molecule type" value="Genomic_DNA"/>
</dbReference>
<keyword evidence="1" id="KW-1003">Cell membrane</keyword>
<evidence type="ECO:0000256" key="6">
    <source>
        <dbReference type="SAM" id="Phobius"/>
    </source>
</evidence>
<evidence type="ECO:0000256" key="1">
    <source>
        <dbReference type="ARBA" id="ARBA00022475"/>
    </source>
</evidence>
<sequence>MQIFLFLALVCLIVIAVFIFQNPTLVVVQFLGWNSPELQLGLIIMLAVISGAFITFMLDTFRYFKIAKTIRELRASNNKLEKMNKSLEQSKEQSAVSQAGVEAAAAAHEQNK</sequence>
<reference evidence="8" key="1">
    <citation type="journal article" date="2015" name="Proc. Natl. Acad. Sci. U.S.A.">
        <title>Networks of energetic and metabolic interactions define dynamics in microbial communities.</title>
        <authorList>
            <person name="Embree M."/>
            <person name="Liu J.K."/>
            <person name="Al-Bassam M.M."/>
            <person name="Zengler K."/>
        </authorList>
    </citation>
    <scope>NUCLEOTIDE SEQUENCE</scope>
</reference>